<reference evidence="3" key="1">
    <citation type="submission" date="2016-10" db="EMBL/GenBank/DDBJ databases">
        <authorList>
            <person name="Varghese N."/>
        </authorList>
    </citation>
    <scope>NUCLEOTIDE SEQUENCE [LARGE SCALE GENOMIC DNA]</scope>
    <source>
        <strain evidence="3">DSM 45096 / BCRC 16803 / CGMCC 4.1857 / CIP 109030 / JCM 12277 / KCTC 19219 / NBRC 100920 / 33214</strain>
    </source>
</reference>
<dbReference type="Proteomes" id="UP000183015">
    <property type="component" value="Unassembled WGS sequence"/>
</dbReference>
<feature type="transmembrane region" description="Helical" evidence="1">
    <location>
        <begin position="6"/>
        <end position="26"/>
    </location>
</feature>
<dbReference type="AlphaFoldDB" id="A0A1H7MQU9"/>
<dbReference type="RefSeq" id="WP_143094320.1">
    <property type="nucleotide sequence ID" value="NZ_BBPN01000012.1"/>
</dbReference>
<accession>A0A1H7MQU9</accession>
<protein>
    <submittedName>
        <fullName evidence="2">Uncharacterized protein</fullName>
    </submittedName>
</protein>
<evidence type="ECO:0000313" key="2">
    <source>
        <dbReference type="EMBL" id="SEL13449.1"/>
    </source>
</evidence>
<name>A0A1H7MQU9_STRJI</name>
<sequence>MSAVVAGVTTGAVVSGGLGLSAWVVHRRRSPKTDFRRADRFAREMDLYLPEAMVAPVAARLRRRSVLALLLAAMLGGPFLGYLVGTFVAQLNSDAVDHVDIEAVPFPGPAGAVVGMVFGLLIGTVEDLWELVRTRRESVPEAESWSTPAATIPLRQAVPVWLIRTARVLTVGPALVAAAACATQNRGSLALGFLALVPVCGAVGWSAERLQRWMLNTRQLPSSGDLLPQAAFDRAFRVVALLPILLLAPSVCILLGAFYIHLVGRGLWYQNLMFAWTATAFPILILNALLNATWAKRHHRRLALGPTAPTAPTAPAE</sequence>
<feature type="transmembrane region" description="Helical" evidence="1">
    <location>
        <begin position="66"/>
        <end position="89"/>
    </location>
</feature>
<keyword evidence="1" id="KW-0812">Transmembrane</keyword>
<gene>
    <name evidence="2" type="ORF">SAMN05414137_1068</name>
</gene>
<dbReference type="STRING" id="235985.SAMN05414137_1068"/>
<feature type="transmembrane region" description="Helical" evidence="1">
    <location>
        <begin position="272"/>
        <end position="292"/>
    </location>
</feature>
<keyword evidence="1" id="KW-0472">Membrane</keyword>
<dbReference type="EMBL" id="FOAZ01000006">
    <property type="protein sequence ID" value="SEL13449.1"/>
    <property type="molecule type" value="Genomic_DNA"/>
</dbReference>
<keyword evidence="1" id="KW-1133">Transmembrane helix</keyword>
<feature type="transmembrane region" description="Helical" evidence="1">
    <location>
        <begin position="109"/>
        <end position="129"/>
    </location>
</feature>
<evidence type="ECO:0000313" key="3">
    <source>
        <dbReference type="Proteomes" id="UP000183015"/>
    </source>
</evidence>
<organism evidence="2 3">
    <name type="scientific">Streptacidiphilus jiangxiensis</name>
    <dbReference type="NCBI Taxonomy" id="235985"/>
    <lineage>
        <taxon>Bacteria</taxon>
        <taxon>Bacillati</taxon>
        <taxon>Actinomycetota</taxon>
        <taxon>Actinomycetes</taxon>
        <taxon>Kitasatosporales</taxon>
        <taxon>Streptomycetaceae</taxon>
        <taxon>Streptacidiphilus</taxon>
    </lineage>
</organism>
<dbReference type="OrthoDB" id="3853409at2"/>
<evidence type="ECO:0000256" key="1">
    <source>
        <dbReference type="SAM" id="Phobius"/>
    </source>
</evidence>
<dbReference type="eggNOG" id="ENOG5032QQG">
    <property type="taxonomic scope" value="Bacteria"/>
</dbReference>
<feature type="transmembrane region" description="Helical" evidence="1">
    <location>
        <begin position="238"/>
        <end position="260"/>
    </location>
</feature>
<keyword evidence="3" id="KW-1185">Reference proteome</keyword>
<proteinExistence type="predicted"/>